<dbReference type="SUPFAM" id="SSF116734">
    <property type="entry name" value="DNA methylase specificity domain"/>
    <property type="match status" value="2"/>
</dbReference>
<evidence type="ECO:0000256" key="1">
    <source>
        <dbReference type="ARBA" id="ARBA00010923"/>
    </source>
</evidence>
<dbReference type="Proteomes" id="UP001189915">
    <property type="component" value="Unassembled WGS sequence"/>
</dbReference>
<dbReference type="PANTHER" id="PTHR30408:SF13">
    <property type="entry name" value="TYPE I RESTRICTION ENZYME HINDI SPECIFICITY SUBUNIT"/>
    <property type="match status" value="1"/>
</dbReference>
<keyword evidence="3" id="KW-0238">DNA-binding</keyword>
<keyword evidence="6" id="KW-1185">Reference proteome</keyword>
<keyword evidence="2" id="KW-0680">Restriction system</keyword>
<dbReference type="AlphaFoldDB" id="A0AAD2B9K5"/>
<name>A0AAD2B9K5_9RALS</name>
<dbReference type="PANTHER" id="PTHR30408">
    <property type="entry name" value="TYPE-1 RESTRICTION ENZYME ECOKI SPECIFICITY PROTEIN"/>
    <property type="match status" value="1"/>
</dbReference>
<comment type="similarity">
    <text evidence="1">Belongs to the type-I restriction system S methylase family.</text>
</comment>
<dbReference type="InterPro" id="IPR052021">
    <property type="entry name" value="Type-I_RS_S_subunit"/>
</dbReference>
<dbReference type="CDD" id="cd16961">
    <property type="entry name" value="RMtype1_S_TRD-CR_like"/>
    <property type="match status" value="1"/>
</dbReference>
<dbReference type="Gene3D" id="3.90.220.20">
    <property type="entry name" value="DNA methylase specificity domains"/>
    <property type="match status" value="2"/>
</dbReference>
<sequence length="446" mass="47993">MSSKPKVSLTISELIARDGGSIKTGPFGTALKASEYTTEGVPLISVREIGHGSFHIDSKTPRIGSATLARLPEYVLAEGDIVFARKGGIERCALVRREQAGWFLGSDGIRLRPPTSCDARFLAYSLQTSAVKEWLLQHSTGSTMASLNQATIGRLPVSLPSRPEQRAIADGLELLDDRITLLRETNATLEAIAQALFKSWFVDFDPVRAKQEGRAPEGMDEATAMLFPDAFEESGFGLVPRGWRYGALADLATYQNGYAFKTKDWQDFGHPVVKIGNVKPGVIDIAGASCVGSHVVDGLDRFALKRGDLLVGMTGYVGETGLVPEIQPAAYLNQRVGRISTKDGIADIGFVYCLVRNPSYKDHAEAKSHGSAQANVSGTDLMAFPTSIPSNDVLASFNGMLHPIVASILSNHEQAETLATLRDTLLPRLISGQLRLPEAEAEALAA</sequence>
<feature type="domain" description="Type I restriction modification DNA specificity" evidence="4">
    <location>
        <begin position="240"/>
        <end position="390"/>
    </location>
</feature>
<dbReference type="CDD" id="cd17278">
    <property type="entry name" value="RMtype1_S_LdeBORF1052P-TRD2-CR2"/>
    <property type="match status" value="1"/>
</dbReference>
<evidence type="ECO:0000313" key="6">
    <source>
        <dbReference type="Proteomes" id="UP001189915"/>
    </source>
</evidence>
<organism evidence="5 6">
    <name type="scientific">Ralstonia wenshanensis</name>
    <dbReference type="NCBI Taxonomy" id="2842456"/>
    <lineage>
        <taxon>Bacteria</taxon>
        <taxon>Pseudomonadati</taxon>
        <taxon>Pseudomonadota</taxon>
        <taxon>Betaproteobacteria</taxon>
        <taxon>Burkholderiales</taxon>
        <taxon>Burkholderiaceae</taxon>
        <taxon>Ralstonia</taxon>
    </lineage>
</organism>
<feature type="domain" description="Type I restriction modification DNA specificity" evidence="4">
    <location>
        <begin position="67"/>
        <end position="190"/>
    </location>
</feature>
<comment type="caution">
    <text evidence="5">The sequence shown here is derived from an EMBL/GenBank/DDBJ whole genome shotgun (WGS) entry which is preliminary data.</text>
</comment>
<protein>
    <recommendedName>
        <fullName evidence="4">Type I restriction modification DNA specificity domain-containing protein</fullName>
    </recommendedName>
</protein>
<evidence type="ECO:0000256" key="2">
    <source>
        <dbReference type="ARBA" id="ARBA00022747"/>
    </source>
</evidence>
<dbReference type="InterPro" id="IPR044946">
    <property type="entry name" value="Restrct_endonuc_typeI_TRD_sf"/>
</dbReference>
<evidence type="ECO:0000259" key="4">
    <source>
        <dbReference type="Pfam" id="PF01420"/>
    </source>
</evidence>
<evidence type="ECO:0000256" key="3">
    <source>
        <dbReference type="ARBA" id="ARBA00023125"/>
    </source>
</evidence>
<gene>
    <name evidence="5" type="ORF">LMG18091_02865</name>
</gene>
<reference evidence="5 6" key="1">
    <citation type="submission" date="2023-07" db="EMBL/GenBank/DDBJ databases">
        <authorList>
            <person name="Peeters C."/>
        </authorList>
    </citation>
    <scope>NUCLEOTIDE SEQUENCE [LARGE SCALE GENOMIC DNA]</scope>
    <source>
        <strain evidence="5 6">LMG 18091</strain>
    </source>
</reference>
<evidence type="ECO:0000313" key="5">
    <source>
        <dbReference type="EMBL" id="CAJ0699162.1"/>
    </source>
</evidence>
<dbReference type="InterPro" id="IPR000055">
    <property type="entry name" value="Restrct_endonuc_typeI_TRD"/>
</dbReference>
<proteinExistence type="inferred from homology"/>
<dbReference type="EMBL" id="CATWAF010000004">
    <property type="protein sequence ID" value="CAJ0699162.1"/>
    <property type="molecule type" value="Genomic_DNA"/>
</dbReference>
<dbReference type="Pfam" id="PF01420">
    <property type="entry name" value="Methylase_S"/>
    <property type="match status" value="2"/>
</dbReference>
<dbReference type="GO" id="GO:0003677">
    <property type="term" value="F:DNA binding"/>
    <property type="evidence" value="ECO:0007669"/>
    <property type="project" value="UniProtKB-KW"/>
</dbReference>
<accession>A0AAD2B9K5</accession>
<dbReference type="GO" id="GO:0009307">
    <property type="term" value="P:DNA restriction-modification system"/>
    <property type="evidence" value="ECO:0007669"/>
    <property type="project" value="UniProtKB-KW"/>
</dbReference>
<dbReference type="RefSeq" id="WP_260784765.1">
    <property type="nucleotide sequence ID" value="NZ_CATWAF010000004.1"/>
</dbReference>